<dbReference type="SUPFAM" id="SSF57850">
    <property type="entry name" value="RING/U-box"/>
    <property type="match status" value="1"/>
</dbReference>
<dbReference type="SMART" id="SM00184">
    <property type="entry name" value="RING"/>
    <property type="match status" value="1"/>
</dbReference>
<keyword evidence="2 4" id="KW-0863">Zinc-finger</keyword>
<dbReference type="InterPro" id="IPR027370">
    <property type="entry name" value="Znf-RING_euk"/>
</dbReference>
<evidence type="ECO:0000256" key="3">
    <source>
        <dbReference type="ARBA" id="ARBA00022833"/>
    </source>
</evidence>
<reference evidence="8" key="2">
    <citation type="journal article" date="2023" name="Proc. Natl. Acad. Sci. U.S.A.">
        <title>A global phylogenomic analysis of the shiitake genus Lentinula.</title>
        <authorList>
            <person name="Sierra-Patev S."/>
            <person name="Min B."/>
            <person name="Naranjo-Ortiz M."/>
            <person name="Looney B."/>
            <person name="Konkel Z."/>
            <person name="Slot J.C."/>
            <person name="Sakamoto Y."/>
            <person name="Steenwyk J.L."/>
            <person name="Rokas A."/>
            <person name="Carro J."/>
            <person name="Camarero S."/>
            <person name="Ferreira P."/>
            <person name="Molpeceres G."/>
            <person name="Ruiz-Duenas F.J."/>
            <person name="Serrano A."/>
            <person name="Henrissat B."/>
            <person name="Drula E."/>
            <person name="Hughes K.W."/>
            <person name="Mata J.L."/>
            <person name="Ishikawa N.K."/>
            <person name="Vargas-Isla R."/>
            <person name="Ushijima S."/>
            <person name="Smith C.A."/>
            <person name="Donoghue J."/>
            <person name="Ahrendt S."/>
            <person name="Andreopoulos W."/>
            <person name="He G."/>
            <person name="LaButti K."/>
            <person name="Lipzen A."/>
            <person name="Ng V."/>
            <person name="Riley R."/>
            <person name="Sandor L."/>
            <person name="Barry K."/>
            <person name="Martinez A.T."/>
            <person name="Xiao Y."/>
            <person name="Gibbons J.G."/>
            <person name="Terashima K."/>
            <person name="Grigoriev I.V."/>
            <person name="Hibbett D."/>
        </authorList>
    </citation>
    <scope>NUCLEOTIDE SEQUENCE</scope>
    <source>
        <strain evidence="8">Sp2 HRB7682 ss15</strain>
    </source>
</reference>
<dbReference type="AlphaFoldDB" id="A0A9W9DC08"/>
<evidence type="ECO:0000313" key="9">
    <source>
        <dbReference type="Proteomes" id="UP001150238"/>
    </source>
</evidence>
<feature type="compositionally biased region" description="Polar residues" evidence="6">
    <location>
        <begin position="38"/>
        <end position="47"/>
    </location>
</feature>
<comment type="caution">
    <text evidence="8">The sequence shown here is derived from an EMBL/GenBank/DDBJ whole genome shotgun (WGS) entry which is preliminary data.</text>
</comment>
<evidence type="ECO:0000256" key="2">
    <source>
        <dbReference type="ARBA" id="ARBA00022771"/>
    </source>
</evidence>
<feature type="coiled-coil region" evidence="5">
    <location>
        <begin position="160"/>
        <end position="187"/>
    </location>
</feature>
<feature type="region of interest" description="Disordered" evidence="6">
    <location>
        <begin position="1"/>
        <end position="81"/>
    </location>
</feature>
<protein>
    <recommendedName>
        <fullName evidence="7">RING-type domain-containing protein</fullName>
    </recommendedName>
</protein>
<dbReference type="PANTHER" id="PTHR23327">
    <property type="entry name" value="RING FINGER PROTEIN 127"/>
    <property type="match status" value="1"/>
</dbReference>
<dbReference type="PROSITE" id="PS50089">
    <property type="entry name" value="ZF_RING_2"/>
    <property type="match status" value="1"/>
</dbReference>
<evidence type="ECO:0000256" key="5">
    <source>
        <dbReference type="SAM" id="Coils"/>
    </source>
</evidence>
<reference evidence="8" key="1">
    <citation type="submission" date="2022-08" db="EMBL/GenBank/DDBJ databases">
        <authorList>
            <consortium name="DOE Joint Genome Institute"/>
            <person name="Min B."/>
            <person name="Riley R."/>
            <person name="Sierra-Patev S."/>
            <person name="Naranjo-Ortiz M."/>
            <person name="Looney B."/>
            <person name="Konkel Z."/>
            <person name="Slot J.C."/>
            <person name="Sakamoto Y."/>
            <person name="Steenwyk J.L."/>
            <person name="Rokas A."/>
            <person name="Carro J."/>
            <person name="Camarero S."/>
            <person name="Ferreira P."/>
            <person name="Molpeceres G."/>
            <person name="Ruiz-Duenas F.J."/>
            <person name="Serrano A."/>
            <person name="Henrissat B."/>
            <person name="Drula E."/>
            <person name="Hughes K.W."/>
            <person name="Mata J.L."/>
            <person name="Ishikawa N.K."/>
            <person name="Vargas-Isla R."/>
            <person name="Ushijima S."/>
            <person name="Smith C.A."/>
            <person name="Ahrendt S."/>
            <person name="Andreopoulos W."/>
            <person name="He G."/>
            <person name="Labutti K."/>
            <person name="Lipzen A."/>
            <person name="Ng V."/>
            <person name="Sandor L."/>
            <person name="Barry K."/>
            <person name="Martinez A.T."/>
            <person name="Xiao Y."/>
            <person name="Gibbons J.G."/>
            <person name="Terashima K."/>
            <person name="Hibbett D.S."/>
            <person name="Grigoriev I.V."/>
        </authorList>
    </citation>
    <scope>NUCLEOTIDE SEQUENCE</scope>
    <source>
        <strain evidence="8">Sp2 HRB7682 ss15</strain>
    </source>
</reference>
<dbReference type="Proteomes" id="UP001150238">
    <property type="component" value="Unassembled WGS sequence"/>
</dbReference>
<feature type="compositionally biased region" description="Low complexity" evidence="6">
    <location>
        <begin position="48"/>
        <end position="66"/>
    </location>
</feature>
<dbReference type="InterPro" id="IPR017907">
    <property type="entry name" value="Znf_RING_CS"/>
</dbReference>
<evidence type="ECO:0000256" key="4">
    <source>
        <dbReference type="PROSITE-ProRule" id="PRU00175"/>
    </source>
</evidence>
<dbReference type="PROSITE" id="PS00518">
    <property type="entry name" value="ZF_RING_1"/>
    <property type="match status" value="1"/>
</dbReference>
<keyword evidence="5" id="KW-0175">Coiled coil</keyword>
<organism evidence="8 9">
    <name type="scientific">Lentinula lateritia</name>
    <dbReference type="NCBI Taxonomy" id="40482"/>
    <lineage>
        <taxon>Eukaryota</taxon>
        <taxon>Fungi</taxon>
        <taxon>Dikarya</taxon>
        <taxon>Basidiomycota</taxon>
        <taxon>Agaricomycotina</taxon>
        <taxon>Agaricomycetes</taxon>
        <taxon>Agaricomycetidae</taxon>
        <taxon>Agaricales</taxon>
        <taxon>Marasmiineae</taxon>
        <taxon>Omphalotaceae</taxon>
        <taxon>Lentinula</taxon>
    </lineage>
</organism>
<dbReference type="GO" id="GO:0008270">
    <property type="term" value="F:zinc ion binding"/>
    <property type="evidence" value="ECO:0007669"/>
    <property type="project" value="UniProtKB-KW"/>
</dbReference>
<dbReference type="Pfam" id="PF13445">
    <property type="entry name" value="zf-RING_UBOX"/>
    <property type="match status" value="1"/>
</dbReference>
<evidence type="ECO:0000313" key="8">
    <source>
        <dbReference type="EMBL" id="KAJ4463226.1"/>
    </source>
</evidence>
<keyword evidence="1" id="KW-0479">Metal-binding</keyword>
<accession>A0A9W9DC08</accession>
<dbReference type="InterPro" id="IPR013083">
    <property type="entry name" value="Znf_RING/FYVE/PHD"/>
</dbReference>
<keyword evidence="3" id="KW-0862">Zinc</keyword>
<sequence length="307" mass="34342">MRTKTPAVARRSRSPTPDRSSGSNRFRRPPRPTRTYGRKSQSLPQCRSMSTSSQSPPQRRSMSTSSMFPHRNHPVASSVTPPTLHLHSLELDYEEPVLLPTTPPHASTSIPLPLSSPHASTNEINLSMESDHKPVFLSMNSSVDLIPSREVEVTGEIQVQIDLRNDLENAKIRIQSLEDAAQQKNKCPCCLEVMQQPFILSCGHTFCKACLETISALYLKARYNLACPSCRTIQGHFTPIPNYTIQQDVEDMLKVKGIPTPTCQPLQWPRAYQSKPMSFPFPRRIGTYPDVVPSILPAPFPVSIDDD</sequence>
<dbReference type="InterPro" id="IPR001841">
    <property type="entry name" value="Znf_RING"/>
</dbReference>
<feature type="domain" description="RING-type" evidence="7">
    <location>
        <begin position="187"/>
        <end position="231"/>
    </location>
</feature>
<dbReference type="Gene3D" id="3.30.40.10">
    <property type="entry name" value="Zinc/RING finger domain, C3HC4 (zinc finger)"/>
    <property type="match status" value="1"/>
</dbReference>
<evidence type="ECO:0000256" key="6">
    <source>
        <dbReference type="SAM" id="MobiDB-lite"/>
    </source>
</evidence>
<evidence type="ECO:0000259" key="7">
    <source>
        <dbReference type="PROSITE" id="PS50089"/>
    </source>
</evidence>
<gene>
    <name evidence="8" type="ORF">C8J55DRAFT_567791</name>
</gene>
<name>A0A9W9DC08_9AGAR</name>
<feature type="compositionally biased region" description="Low complexity" evidence="6">
    <location>
        <begin position="14"/>
        <end position="23"/>
    </location>
</feature>
<evidence type="ECO:0000256" key="1">
    <source>
        <dbReference type="ARBA" id="ARBA00022723"/>
    </source>
</evidence>
<proteinExistence type="predicted"/>
<dbReference type="EMBL" id="JANVFS010000082">
    <property type="protein sequence ID" value="KAJ4463226.1"/>
    <property type="molecule type" value="Genomic_DNA"/>
</dbReference>